<dbReference type="NCBIfam" id="NF002270">
    <property type="entry name" value="PRK01202.1"/>
    <property type="match status" value="1"/>
</dbReference>
<dbReference type="Pfam" id="PF01597">
    <property type="entry name" value="GCV_H"/>
    <property type="match status" value="1"/>
</dbReference>
<gene>
    <name evidence="6" type="primary">gcvH1</name>
    <name evidence="3" type="synonym">gcvH</name>
    <name evidence="6" type="ORF">FEAC_03410</name>
</gene>
<dbReference type="GO" id="GO:0019464">
    <property type="term" value="P:glycine decarboxylation via glycine cleavage system"/>
    <property type="evidence" value="ECO:0007669"/>
    <property type="project" value="UniProtKB-UniRule"/>
</dbReference>
<dbReference type="InterPro" id="IPR000089">
    <property type="entry name" value="Biotin_lipoyl"/>
</dbReference>
<evidence type="ECO:0000313" key="6">
    <source>
        <dbReference type="EMBL" id="KJE77969.1"/>
    </source>
</evidence>
<dbReference type="STRING" id="1121877.FEAC_03410"/>
<dbReference type="InterPro" id="IPR002930">
    <property type="entry name" value="GCV_H"/>
</dbReference>
<comment type="similarity">
    <text evidence="1 3">Belongs to the GcvH family.</text>
</comment>
<dbReference type="PROSITE" id="PS50968">
    <property type="entry name" value="BIOTINYL_LIPOYL"/>
    <property type="match status" value="1"/>
</dbReference>
<evidence type="ECO:0000256" key="2">
    <source>
        <dbReference type="ARBA" id="ARBA00022823"/>
    </source>
</evidence>
<dbReference type="eggNOG" id="COG0509">
    <property type="taxonomic scope" value="Bacteria"/>
</dbReference>
<protein>
    <recommendedName>
        <fullName evidence="3">Glycine cleavage system H protein</fullName>
    </recommendedName>
</protein>
<dbReference type="AlphaFoldDB" id="A0A0D8FYA8"/>
<dbReference type="EMBL" id="JXUW01000002">
    <property type="protein sequence ID" value="KJE77969.1"/>
    <property type="molecule type" value="Genomic_DNA"/>
</dbReference>
<organism evidence="6 7">
    <name type="scientific">Ferrimicrobium acidiphilum DSM 19497</name>
    <dbReference type="NCBI Taxonomy" id="1121877"/>
    <lineage>
        <taxon>Bacteria</taxon>
        <taxon>Bacillati</taxon>
        <taxon>Actinomycetota</taxon>
        <taxon>Acidimicrobiia</taxon>
        <taxon>Acidimicrobiales</taxon>
        <taxon>Acidimicrobiaceae</taxon>
        <taxon>Ferrimicrobium</taxon>
    </lineage>
</organism>
<evidence type="ECO:0000256" key="3">
    <source>
        <dbReference type="HAMAP-Rule" id="MF_00272"/>
    </source>
</evidence>
<dbReference type="HAMAP" id="MF_00272">
    <property type="entry name" value="GcvH"/>
    <property type="match status" value="1"/>
</dbReference>
<evidence type="ECO:0000256" key="1">
    <source>
        <dbReference type="ARBA" id="ARBA00009249"/>
    </source>
</evidence>
<evidence type="ECO:0000256" key="4">
    <source>
        <dbReference type="PIRSR" id="PIRSR617453-50"/>
    </source>
</evidence>
<comment type="cofactor">
    <cofactor evidence="3">
        <name>(R)-lipoate</name>
        <dbReference type="ChEBI" id="CHEBI:83088"/>
    </cofactor>
    <text evidence="3">Binds 1 lipoyl cofactor covalently.</text>
</comment>
<dbReference type="PROSITE" id="PS00189">
    <property type="entry name" value="LIPOYL"/>
    <property type="match status" value="1"/>
</dbReference>
<dbReference type="SUPFAM" id="SSF51230">
    <property type="entry name" value="Single hybrid motif"/>
    <property type="match status" value="1"/>
</dbReference>
<dbReference type="PANTHER" id="PTHR11715">
    <property type="entry name" value="GLYCINE CLEAVAGE SYSTEM H PROTEIN"/>
    <property type="match status" value="1"/>
</dbReference>
<dbReference type="InterPro" id="IPR003016">
    <property type="entry name" value="2-oxoA_DH_lipoyl-BS"/>
</dbReference>
<name>A0A0D8FYA8_9ACTN</name>
<comment type="function">
    <text evidence="3">The glycine cleavage system catalyzes the degradation of glycine. The H protein shuttles the methylamine group of glycine from the P protein to the T protein.</text>
</comment>
<dbReference type="CDD" id="cd06848">
    <property type="entry name" value="GCS_H"/>
    <property type="match status" value="1"/>
</dbReference>
<sequence length="139" mass="14934">MSTDEINQLALATMNFPEHLQYTAEHEWVLIADGVATMGITDYAQDALGDVVFVGVPEIGRSVGVGDSIAEVESTKSVSDIFAPVAGVIAEVNEQLSSTPELLNSDPYGEGWICRLTMTGDDAKQLLDIAAYRKLLNSE</sequence>
<keyword evidence="2 3" id="KW-0450">Lipoyl</keyword>
<dbReference type="GO" id="GO:0005960">
    <property type="term" value="C:glycine cleavage complex"/>
    <property type="evidence" value="ECO:0007669"/>
    <property type="project" value="InterPro"/>
</dbReference>
<accession>A0A0D8FYA8</accession>
<proteinExistence type="inferred from homology"/>
<comment type="subunit">
    <text evidence="3">The glycine cleavage system is composed of four proteins: P, T, L and H.</text>
</comment>
<dbReference type="InterPro" id="IPR033753">
    <property type="entry name" value="GCV_H/Fam206"/>
</dbReference>
<dbReference type="GO" id="GO:0009249">
    <property type="term" value="P:protein lipoylation"/>
    <property type="evidence" value="ECO:0007669"/>
    <property type="project" value="TreeGrafter"/>
</dbReference>
<dbReference type="NCBIfam" id="TIGR00527">
    <property type="entry name" value="gcvH"/>
    <property type="match status" value="1"/>
</dbReference>
<dbReference type="GO" id="GO:0005737">
    <property type="term" value="C:cytoplasm"/>
    <property type="evidence" value="ECO:0007669"/>
    <property type="project" value="TreeGrafter"/>
</dbReference>
<feature type="modified residue" description="N6-lipoyllysine" evidence="3 4">
    <location>
        <position position="76"/>
    </location>
</feature>
<dbReference type="InterPro" id="IPR011053">
    <property type="entry name" value="Single_hybrid_motif"/>
</dbReference>
<dbReference type="PANTHER" id="PTHR11715:SF3">
    <property type="entry name" value="GLYCINE CLEAVAGE SYSTEM H PROTEIN-RELATED"/>
    <property type="match status" value="1"/>
</dbReference>
<reference evidence="6 7" key="1">
    <citation type="submission" date="2015-01" db="EMBL/GenBank/DDBJ databases">
        <title>Draft genome of the acidophilic iron oxidizer Ferrimicrobium acidiphilum strain T23.</title>
        <authorList>
            <person name="Poehlein A."/>
            <person name="Eisen S."/>
            <person name="Schloemann M."/>
            <person name="Johnson B.D."/>
            <person name="Daniel R."/>
            <person name="Muehling M."/>
        </authorList>
    </citation>
    <scope>NUCLEOTIDE SEQUENCE [LARGE SCALE GENOMIC DNA]</scope>
    <source>
        <strain evidence="6 7">T23</strain>
    </source>
</reference>
<dbReference type="InterPro" id="IPR017453">
    <property type="entry name" value="GCV_H_sub"/>
</dbReference>
<dbReference type="PATRIC" id="fig|1121877.4.peg.373"/>
<keyword evidence="7" id="KW-1185">Reference proteome</keyword>
<evidence type="ECO:0000259" key="5">
    <source>
        <dbReference type="PROSITE" id="PS50968"/>
    </source>
</evidence>
<dbReference type="Gene3D" id="2.40.50.100">
    <property type="match status" value="1"/>
</dbReference>
<feature type="domain" description="Lipoyl-binding" evidence="5">
    <location>
        <begin position="35"/>
        <end position="117"/>
    </location>
</feature>
<evidence type="ECO:0000313" key="7">
    <source>
        <dbReference type="Proteomes" id="UP000032336"/>
    </source>
</evidence>
<comment type="caution">
    <text evidence="6">The sequence shown here is derived from an EMBL/GenBank/DDBJ whole genome shotgun (WGS) entry which is preliminary data.</text>
</comment>
<dbReference type="Proteomes" id="UP000032336">
    <property type="component" value="Unassembled WGS sequence"/>
</dbReference>